<dbReference type="PANTHER" id="PTHR34835">
    <property type="entry name" value="OS07G0283600 PROTEIN-RELATED"/>
    <property type="match status" value="1"/>
</dbReference>
<feature type="region of interest" description="Disordered" evidence="1">
    <location>
        <begin position="722"/>
        <end position="742"/>
    </location>
</feature>
<keyword evidence="2" id="KW-0378">Hydrolase</keyword>
<dbReference type="InterPro" id="IPR038765">
    <property type="entry name" value="Papain-like_cys_pep_sf"/>
</dbReference>
<keyword evidence="2" id="KW-0645">Protease</keyword>
<dbReference type="GO" id="GO:0006508">
    <property type="term" value="P:proteolysis"/>
    <property type="evidence" value="ECO:0007669"/>
    <property type="project" value="UniProtKB-KW"/>
</dbReference>
<dbReference type="GO" id="GO:0008233">
    <property type="term" value="F:peptidase activity"/>
    <property type="evidence" value="ECO:0007669"/>
    <property type="project" value="UniProtKB-KW"/>
</dbReference>
<dbReference type="SUPFAM" id="SSF54001">
    <property type="entry name" value="Cysteine proteinases"/>
    <property type="match status" value="1"/>
</dbReference>
<feature type="region of interest" description="Disordered" evidence="1">
    <location>
        <begin position="1"/>
        <end position="21"/>
    </location>
</feature>
<proteinExistence type="predicted"/>
<dbReference type="CDD" id="cd00084">
    <property type="entry name" value="HMG-box_SF"/>
    <property type="match status" value="1"/>
</dbReference>
<protein>
    <submittedName>
        <fullName evidence="2">UB-like protease 1A</fullName>
    </submittedName>
</protein>
<evidence type="ECO:0000256" key="1">
    <source>
        <dbReference type="SAM" id="MobiDB-lite"/>
    </source>
</evidence>
<dbReference type="Gene3D" id="1.10.418.20">
    <property type="match status" value="1"/>
</dbReference>
<dbReference type="PANTHER" id="PTHR34835:SF34">
    <property type="entry name" value="OS08G0555500 PROTEIN"/>
    <property type="match status" value="1"/>
</dbReference>
<dbReference type="EMBL" id="AP019298">
    <property type="protein sequence ID" value="BBG96797.1"/>
    <property type="molecule type" value="Genomic_DNA"/>
</dbReference>
<feature type="compositionally biased region" description="Basic residues" evidence="1">
    <location>
        <begin position="730"/>
        <end position="742"/>
    </location>
</feature>
<evidence type="ECO:0000313" key="2">
    <source>
        <dbReference type="EMBL" id="BBG96797.1"/>
    </source>
</evidence>
<name>A0A4Y1QYD5_PRUDU</name>
<sequence length="742" mass="84729">MEAQKRGSAKGKRKAESTVQQTRVGRDAFFNFMKKERHEMGKVANAKLDHKVQEEISNKWRKLNTTEKATYGSALEGSSGQVNDSVNEMSCITRCSPDRFHRTVEKLSNEKRLAIKAIGFGNVSSLSCTRLHRQLCHFLIQKFNPDTSSIELHGNVIRISADEFGRVMGLKNTGEDVQLDRPVEDEKVKQLVKSFGGNGKRVLVKGLAEQLEKCENANEDFKVRFVMFALGTILCPTSSPSVTGKYLTFLTIPGKIETKNWADHGFNFLCEGVRSFKAKKVAYVNGSLLFLQLLYFDSIVHGGVYVDKSLDPIVSWDNNSVWKMIRWVIKQGGFDSPTVRVVSQHRRTNEVSGVNVERIVQEVSISLAPVIQAEVKRSIEGLALGQIIQAEVQRSVLELTDKVMSEVRSFMKDARHEDVNQTKEDGPPKIRDEGGENVVKKKGEESRKLKEKGPVHVNNPWTPLPDGQTFSEPELKFGVEKRKFTKLARGDQSRIQTRRTAERRPGLHCREPWVDPSNAKGKAVQKTASKIKIGPFKLKPEDLQDSDFELFSYIFRSNNFSSEEVIIEIENEHHVTRDEFMCLRPEMWINDRVLNAQVYYLQEKGSGNWYFHTYMSMKVLDYIYNDEIVKHFDKGWQFAKFNIVRTDKARRQLNGCNCGIFVMNWLEDIECTSHGSNKFQHASERVRVALSLLKNPKNKRLKEVRESARRVVDEELDMLAQHGPSIPHHPIARKPMTRSQAK</sequence>
<accession>A0A4Y1QYD5</accession>
<organism evidence="2">
    <name type="scientific">Prunus dulcis</name>
    <name type="common">Almond</name>
    <name type="synonym">Amygdalus dulcis</name>
    <dbReference type="NCBI Taxonomy" id="3755"/>
    <lineage>
        <taxon>Eukaryota</taxon>
        <taxon>Viridiplantae</taxon>
        <taxon>Streptophyta</taxon>
        <taxon>Embryophyta</taxon>
        <taxon>Tracheophyta</taxon>
        <taxon>Spermatophyta</taxon>
        <taxon>Magnoliopsida</taxon>
        <taxon>eudicotyledons</taxon>
        <taxon>Gunneridae</taxon>
        <taxon>Pentapetalae</taxon>
        <taxon>rosids</taxon>
        <taxon>fabids</taxon>
        <taxon>Rosales</taxon>
        <taxon>Rosaceae</taxon>
        <taxon>Amygdaloideae</taxon>
        <taxon>Amygdaleae</taxon>
        <taxon>Prunus</taxon>
    </lineage>
</organism>
<dbReference type="AlphaFoldDB" id="A0A4Y1QYD5"/>
<feature type="compositionally biased region" description="Basic and acidic residues" evidence="1">
    <location>
        <begin position="415"/>
        <end position="454"/>
    </location>
</feature>
<gene>
    <name evidence="2" type="ORF">Prudu_005719</name>
</gene>
<feature type="region of interest" description="Disordered" evidence="1">
    <location>
        <begin position="415"/>
        <end position="470"/>
    </location>
</feature>
<reference evidence="2" key="1">
    <citation type="journal article" date="2019" name="Science">
        <title>Mutation of a bHLH transcription factor allowed almond domestication.</title>
        <authorList>
            <person name="Sanchez-Perez R."/>
            <person name="Pavan S."/>
            <person name="Mazzeo R."/>
            <person name="Moldovan C."/>
            <person name="Aiese Cigliano R."/>
            <person name="Del Cueto J."/>
            <person name="Ricciardi F."/>
            <person name="Lotti C."/>
            <person name="Ricciardi L."/>
            <person name="Dicenta F."/>
            <person name="Lopez-Marques R.L."/>
            <person name="Lindberg Moller B."/>
        </authorList>
    </citation>
    <scope>NUCLEOTIDE SEQUENCE</scope>
</reference>